<dbReference type="Pfam" id="PF00664">
    <property type="entry name" value="ABC_membrane"/>
    <property type="match status" value="2"/>
</dbReference>
<dbReference type="PANTHER" id="PTHR43394">
    <property type="entry name" value="ATP-DEPENDENT PERMEASE MDL1, MITOCHONDRIAL"/>
    <property type="match status" value="1"/>
</dbReference>
<accession>A0A0D8XXP0</accession>
<dbReference type="InterPro" id="IPR011527">
    <property type="entry name" value="ABC1_TM_dom"/>
</dbReference>
<dbReference type="OrthoDB" id="5848033at2759"/>
<evidence type="ECO:0000256" key="1">
    <source>
        <dbReference type="ARBA" id="ARBA00004141"/>
    </source>
</evidence>
<dbReference type="InterPro" id="IPR003593">
    <property type="entry name" value="AAA+_ATPase"/>
</dbReference>
<dbReference type="InterPro" id="IPR027417">
    <property type="entry name" value="P-loop_NTPase"/>
</dbReference>
<dbReference type="EMBL" id="KN716262">
    <property type="protein sequence ID" value="KJH48597.1"/>
    <property type="molecule type" value="Genomic_DNA"/>
</dbReference>
<reference evidence="10 11" key="1">
    <citation type="submission" date="2013-11" db="EMBL/GenBank/DDBJ databases">
        <title>Draft genome of the bovine lungworm Dictyocaulus viviparus.</title>
        <authorList>
            <person name="Mitreva M."/>
        </authorList>
    </citation>
    <scope>NUCLEOTIDE SEQUENCE [LARGE SCALE GENOMIC DNA]</scope>
    <source>
        <strain evidence="10 11">HannoverDv2000</strain>
    </source>
</reference>
<reference evidence="11" key="2">
    <citation type="journal article" date="2016" name="Sci. Rep.">
        <title>Dictyocaulus viviparus genome, variome and transcriptome elucidate lungworm biology and support future intervention.</title>
        <authorList>
            <person name="McNulty S.N."/>
            <person name="Strube C."/>
            <person name="Rosa B.A."/>
            <person name="Martin J.C."/>
            <person name="Tyagi R."/>
            <person name="Choi Y.J."/>
            <person name="Wang Q."/>
            <person name="Hallsworth Pepin K."/>
            <person name="Zhang X."/>
            <person name="Ozersky P."/>
            <person name="Wilson R.K."/>
            <person name="Sternberg P.W."/>
            <person name="Gasser R.B."/>
            <person name="Mitreva M."/>
        </authorList>
    </citation>
    <scope>NUCLEOTIDE SEQUENCE [LARGE SCALE GENOMIC DNA]</scope>
    <source>
        <strain evidence="11">HannoverDv2000</strain>
    </source>
</reference>
<keyword evidence="11" id="KW-1185">Reference proteome</keyword>
<evidence type="ECO:0000259" key="9">
    <source>
        <dbReference type="PROSITE" id="PS50929"/>
    </source>
</evidence>
<evidence type="ECO:0000256" key="5">
    <source>
        <dbReference type="ARBA" id="ARBA00022989"/>
    </source>
</evidence>
<dbReference type="InterPro" id="IPR036640">
    <property type="entry name" value="ABC1_TM_sf"/>
</dbReference>
<keyword evidence="4 10" id="KW-0067">ATP-binding</keyword>
<keyword evidence="6 7" id="KW-0472">Membrane</keyword>
<dbReference type="InterPro" id="IPR039421">
    <property type="entry name" value="Type_1_exporter"/>
</dbReference>
<dbReference type="PROSITE" id="PS50893">
    <property type="entry name" value="ABC_TRANSPORTER_2"/>
    <property type="match status" value="1"/>
</dbReference>
<dbReference type="PANTHER" id="PTHR43394:SF1">
    <property type="entry name" value="ATP-BINDING CASSETTE SUB-FAMILY B MEMBER 10, MITOCHONDRIAL"/>
    <property type="match status" value="1"/>
</dbReference>
<evidence type="ECO:0000256" key="4">
    <source>
        <dbReference type="ARBA" id="ARBA00022840"/>
    </source>
</evidence>
<feature type="domain" description="ABC transporter" evidence="8">
    <location>
        <begin position="297"/>
        <end position="565"/>
    </location>
</feature>
<feature type="domain" description="ABC transmembrane type-1" evidence="9">
    <location>
        <begin position="140"/>
        <end position="213"/>
    </location>
</feature>
<feature type="transmembrane region" description="Helical" evidence="7">
    <location>
        <begin position="6"/>
        <end position="23"/>
    </location>
</feature>
<dbReference type="SMART" id="SM00382">
    <property type="entry name" value="AAA"/>
    <property type="match status" value="1"/>
</dbReference>
<dbReference type="SUPFAM" id="SSF52540">
    <property type="entry name" value="P-loop containing nucleoside triphosphate hydrolases"/>
    <property type="match status" value="1"/>
</dbReference>
<dbReference type="GO" id="GO:0016020">
    <property type="term" value="C:membrane"/>
    <property type="evidence" value="ECO:0007669"/>
    <property type="project" value="UniProtKB-SubCell"/>
</dbReference>
<dbReference type="GO" id="GO:0015421">
    <property type="term" value="F:ABC-type oligopeptide transporter activity"/>
    <property type="evidence" value="ECO:0007669"/>
    <property type="project" value="TreeGrafter"/>
</dbReference>
<proteinExistence type="predicted"/>
<dbReference type="AlphaFoldDB" id="A0A0D8XXP0"/>
<dbReference type="GO" id="GO:0016887">
    <property type="term" value="F:ATP hydrolysis activity"/>
    <property type="evidence" value="ECO:0007669"/>
    <property type="project" value="InterPro"/>
</dbReference>
<keyword evidence="3" id="KW-0547">Nucleotide-binding</keyword>
<dbReference type="PROSITE" id="PS50929">
    <property type="entry name" value="ABC_TM1F"/>
    <property type="match status" value="1"/>
</dbReference>
<sequence>MAINKIHLPYLVCVVYVCFKYVFSLRWIVATFNKLGRFPLLPFIARVFIPAFIGRVLANITLGGGMSALLRSVALMSLMYEYELLNCFTFSAIFGSFRGGAFTYAGVLVLRQIKLALFRSLIRQEIAFYDTTKSGKKLMVTFITVPVTAFITKWYGTYYELLSEMTQATTAESNSRAQEVLSSIRTVRSFACEMVETQRFEDSLDEILKTSRKNRPRGYSVDSCSLRNVFTGQLTADLLITFLLYQFQLAEYVYWISSVVTGIMECVGASRKVVNYIHRQPAMDYAGVEKPTLKGTIRFVDVYFTYPARPNNVVLRGLNLTIEAGLTTALVGPSGGGKSSIVSLIEHMYEPTSGSITIDDIPIQNIDHEYYHERIALVAQEPILYNCTIRENILYGCEWASEADMLEAAKKANVHDFVMELEKNYDTLCGDKGVQMSGKFPICLGIACGILTDLLHRIPLWKFHCGQKQRIAIARAMVRNPCILILDEATSALDADSENQIQEAINQQVFSWCAGRHTVLVIAHRLSTVERADTIAVIQHGTVVQVGTHKSLMDDRGGLYHSLVSKQFFSAIS</sequence>
<evidence type="ECO:0000256" key="7">
    <source>
        <dbReference type="SAM" id="Phobius"/>
    </source>
</evidence>
<gene>
    <name evidence="10" type="ORF">DICVIV_05284</name>
</gene>
<organism evidence="10 11">
    <name type="scientific">Dictyocaulus viviparus</name>
    <name type="common">Bovine lungworm</name>
    <dbReference type="NCBI Taxonomy" id="29172"/>
    <lineage>
        <taxon>Eukaryota</taxon>
        <taxon>Metazoa</taxon>
        <taxon>Ecdysozoa</taxon>
        <taxon>Nematoda</taxon>
        <taxon>Chromadorea</taxon>
        <taxon>Rhabditida</taxon>
        <taxon>Rhabditina</taxon>
        <taxon>Rhabditomorpha</taxon>
        <taxon>Strongyloidea</taxon>
        <taxon>Metastrongylidae</taxon>
        <taxon>Dictyocaulus</taxon>
    </lineage>
</organism>
<dbReference type="Pfam" id="PF00005">
    <property type="entry name" value="ABC_tran"/>
    <property type="match status" value="1"/>
</dbReference>
<dbReference type="SUPFAM" id="SSF90123">
    <property type="entry name" value="ABC transporter transmembrane region"/>
    <property type="match status" value="1"/>
</dbReference>
<evidence type="ECO:0000313" key="10">
    <source>
        <dbReference type="EMBL" id="KJH48597.1"/>
    </source>
</evidence>
<dbReference type="Gene3D" id="1.20.1560.10">
    <property type="entry name" value="ABC transporter type 1, transmembrane domain"/>
    <property type="match status" value="2"/>
</dbReference>
<feature type="transmembrane region" description="Helical" evidence="7">
    <location>
        <begin position="90"/>
        <end position="110"/>
    </location>
</feature>
<keyword evidence="2 7" id="KW-0812">Transmembrane</keyword>
<feature type="transmembrane region" description="Helical" evidence="7">
    <location>
        <begin position="43"/>
        <end position="70"/>
    </location>
</feature>
<protein>
    <submittedName>
        <fullName evidence="10">ABC transporter, ATP-binding protein</fullName>
    </submittedName>
</protein>
<name>A0A0D8XXP0_DICVI</name>
<dbReference type="Gene3D" id="3.40.50.300">
    <property type="entry name" value="P-loop containing nucleotide triphosphate hydrolases"/>
    <property type="match status" value="2"/>
</dbReference>
<evidence type="ECO:0000313" key="11">
    <source>
        <dbReference type="Proteomes" id="UP000053766"/>
    </source>
</evidence>
<comment type="subcellular location">
    <subcellularLocation>
        <location evidence="1">Membrane</location>
        <topology evidence="1">Multi-pass membrane protein</topology>
    </subcellularLocation>
</comment>
<keyword evidence="5 7" id="KW-1133">Transmembrane helix</keyword>
<evidence type="ECO:0000256" key="6">
    <source>
        <dbReference type="ARBA" id="ARBA00023136"/>
    </source>
</evidence>
<dbReference type="STRING" id="29172.A0A0D8XXP0"/>
<evidence type="ECO:0000256" key="3">
    <source>
        <dbReference type="ARBA" id="ARBA00022741"/>
    </source>
</evidence>
<dbReference type="Proteomes" id="UP000053766">
    <property type="component" value="Unassembled WGS sequence"/>
</dbReference>
<dbReference type="GO" id="GO:0005524">
    <property type="term" value="F:ATP binding"/>
    <property type="evidence" value="ECO:0007669"/>
    <property type="project" value="UniProtKB-KW"/>
</dbReference>
<evidence type="ECO:0000259" key="8">
    <source>
        <dbReference type="PROSITE" id="PS50893"/>
    </source>
</evidence>
<dbReference type="InterPro" id="IPR003439">
    <property type="entry name" value="ABC_transporter-like_ATP-bd"/>
</dbReference>
<evidence type="ECO:0000256" key="2">
    <source>
        <dbReference type="ARBA" id="ARBA00022692"/>
    </source>
</evidence>